<accession>A0A8S4BPX7</accession>
<gene>
    <name evidence="1" type="ORF">MMEN_LOCUS17733</name>
</gene>
<sequence>MDRGDAREAAQPVAEAAAPVMAAPPAATFTIKPPEPFDFAKPQEWEKWIRRFERFRVASNLNNSTDANQVNTLVYCMGDEADNVLRGLDLTDVHRQRYDAVKSAFDRHFVPRKNVIYERAKFNKRVQQLAEPVDSFITALYALAENCEYGALHDELLRDRLVVGLRDSSLSERMQLDKDLTLTKAITMARQSKEIKRQQTDLRCESNVSKTAMDAVHTRKFKPRELDQGEDPWLADIDVKGTKCRGGLQLAFTAQAVISGAIREINFLLVWCLINPPPIHVKSQESIRQCSPCGIQLSPSSGLLPFFQASTNLGPSLPPSLCPPTAPARVLPSLTPSARTWTFPALHNSLSCSTTVLRSQ</sequence>
<dbReference type="PANTHER" id="PTHR33198">
    <property type="entry name" value="ANK_REP_REGION DOMAIN-CONTAINING PROTEIN-RELATED"/>
    <property type="match status" value="1"/>
</dbReference>
<keyword evidence="2" id="KW-1185">Reference proteome</keyword>
<dbReference type="AlphaFoldDB" id="A0A8S4BPX7"/>
<organism evidence="1 2">
    <name type="scientific">Menidia menidia</name>
    <name type="common">Atlantic silverside</name>
    <dbReference type="NCBI Taxonomy" id="238744"/>
    <lineage>
        <taxon>Eukaryota</taxon>
        <taxon>Metazoa</taxon>
        <taxon>Chordata</taxon>
        <taxon>Craniata</taxon>
        <taxon>Vertebrata</taxon>
        <taxon>Euteleostomi</taxon>
        <taxon>Actinopterygii</taxon>
        <taxon>Neopterygii</taxon>
        <taxon>Teleostei</taxon>
        <taxon>Neoteleostei</taxon>
        <taxon>Acanthomorphata</taxon>
        <taxon>Ovalentaria</taxon>
        <taxon>Atherinomorphae</taxon>
        <taxon>Atheriniformes</taxon>
        <taxon>Atherinopsidae</taxon>
        <taxon>Menidiinae</taxon>
        <taxon>Menidia</taxon>
    </lineage>
</organism>
<dbReference type="Proteomes" id="UP000677803">
    <property type="component" value="Unassembled WGS sequence"/>
</dbReference>
<name>A0A8S4BPX7_9TELE</name>
<dbReference type="PANTHER" id="PTHR33198:SF20">
    <property type="entry name" value="RETROTRANSPOSON GAG DOMAIN-CONTAINING PROTEIN"/>
    <property type="match status" value="1"/>
</dbReference>
<proteinExistence type="predicted"/>
<dbReference type="EMBL" id="CAJRST010036666">
    <property type="protein sequence ID" value="CAG5992962.1"/>
    <property type="molecule type" value="Genomic_DNA"/>
</dbReference>
<protein>
    <submittedName>
        <fullName evidence="1">(Atlantic silverside) hypothetical protein</fullName>
    </submittedName>
</protein>
<dbReference type="OrthoDB" id="775972at2759"/>
<evidence type="ECO:0000313" key="1">
    <source>
        <dbReference type="EMBL" id="CAG5992962.1"/>
    </source>
</evidence>
<comment type="caution">
    <text evidence="1">The sequence shown here is derived from an EMBL/GenBank/DDBJ whole genome shotgun (WGS) entry which is preliminary data.</text>
</comment>
<reference evidence="1" key="1">
    <citation type="submission" date="2021-05" db="EMBL/GenBank/DDBJ databases">
        <authorList>
            <person name="Tigano A."/>
        </authorList>
    </citation>
    <scope>NUCLEOTIDE SEQUENCE</scope>
</reference>
<evidence type="ECO:0000313" key="2">
    <source>
        <dbReference type="Proteomes" id="UP000677803"/>
    </source>
</evidence>